<comment type="caution">
    <text evidence="1">The sequence shown here is derived from an EMBL/GenBank/DDBJ whole genome shotgun (WGS) entry which is preliminary data.</text>
</comment>
<keyword evidence="2" id="KW-1185">Reference proteome</keyword>
<protein>
    <submittedName>
        <fullName evidence="1">Uncharacterized protein</fullName>
    </submittedName>
</protein>
<organism evidence="1 2">
    <name type="scientific">Scyliorhinus torazame</name>
    <name type="common">Cloudy catshark</name>
    <name type="synonym">Catulus torazame</name>
    <dbReference type="NCBI Taxonomy" id="75743"/>
    <lineage>
        <taxon>Eukaryota</taxon>
        <taxon>Metazoa</taxon>
        <taxon>Chordata</taxon>
        <taxon>Craniata</taxon>
        <taxon>Vertebrata</taxon>
        <taxon>Chondrichthyes</taxon>
        <taxon>Elasmobranchii</taxon>
        <taxon>Galeomorphii</taxon>
        <taxon>Galeoidea</taxon>
        <taxon>Carcharhiniformes</taxon>
        <taxon>Scyliorhinidae</taxon>
        <taxon>Scyliorhinus</taxon>
    </lineage>
</organism>
<dbReference type="AlphaFoldDB" id="A0A401PA11"/>
<accession>A0A401PA11</accession>
<gene>
    <name evidence="1" type="ORF">scyTo_0008479</name>
</gene>
<sequence length="106" mass="11682">MSIEGELTLFESKMKKLREQDITNTTAIVIRAGFETNEKIDLKKTDKTEMAAVNKLKLSELNLLAECKHQATKQTATSIQADGGIKEAIALKQYDLAVTNADAVEL</sequence>
<name>A0A401PA11_SCYTO</name>
<dbReference type="EMBL" id="BFAA01003253">
    <property type="protein sequence ID" value="GCB69959.1"/>
    <property type="molecule type" value="Genomic_DNA"/>
</dbReference>
<dbReference type="Proteomes" id="UP000288216">
    <property type="component" value="Unassembled WGS sequence"/>
</dbReference>
<evidence type="ECO:0000313" key="2">
    <source>
        <dbReference type="Proteomes" id="UP000288216"/>
    </source>
</evidence>
<reference evidence="1 2" key="1">
    <citation type="journal article" date="2018" name="Nat. Ecol. Evol.">
        <title>Shark genomes provide insights into elasmobranch evolution and the origin of vertebrates.</title>
        <authorList>
            <person name="Hara Y"/>
            <person name="Yamaguchi K"/>
            <person name="Onimaru K"/>
            <person name="Kadota M"/>
            <person name="Koyanagi M"/>
            <person name="Keeley SD"/>
            <person name="Tatsumi K"/>
            <person name="Tanaka K"/>
            <person name="Motone F"/>
            <person name="Kageyama Y"/>
            <person name="Nozu R"/>
            <person name="Adachi N"/>
            <person name="Nishimura O"/>
            <person name="Nakagawa R"/>
            <person name="Tanegashima C"/>
            <person name="Kiyatake I"/>
            <person name="Matsumoto R"/>
            <person name="Murakumo K"/>
            <person name="Nishida K"/>
            <person name="Terakita A"/>
            <person name="Kuratani S"/>
            <person name="Sato K"/>
            <person name="Hyodo S Kuraku.S."/>
        </authorList>
    </citation>
    <scope>NUCLEOTIDE SEQUENCE [LARGE SCALE GENOMIC DNA]</scope>
</reference>
<proteinExistence type="predicted"/>
<evidence type="ECO:0000313" key="1">
    <source>
        <dbReference type="EMBL" id="GCB69959.1"/>
    </source>
</evidence>